<reference evidence="1" key="1">
    <citation type="submission" date="2023-05" db="EMBL/GenBank/DDBJ databases">
        <authorList>
            <consortium name="ELIXIR-Norway"/>
        </authorList>
    </citation>
    <scope>NUCLEOTIDE SEQUENCE</scope>
</reference>
<name>A0ACB0EUL1_RANTA</name>
<protein>
    <submittedName>
        <fullName evidence="1">Uncharacterized protein</fullName>
    </submittedName>
</protein>
<evidence type="ECO:0000313" key="1">
    <source>
        <dbReference type="EMBL" id="CAI9704124.1"/>
    </source>
</evidence>
<gene>
    <name evidence="1" type="ORF">MRATA1EN3_LOCUS15337</name>
</gene>
<organism evidence="1 2">
    <name type="scientific">Rangifer tarandus platyrhynchus</name>
    <name type="common">Svalbard reindeer</name>
    <dbReference type="NCBI Taxonomy" id="3082113"/>
    <lineage>
        <taxon>Eukaryota</taxon>
        <taxon>Metazoa</taxon>
        <taxon>Chordata</taxon>
        <taxon>Craniata</taxon>
        <taxon>Vertebrata</taxon>
        <taxon>Euteleostomi</taxon>
        <taxon>Mammalia</taxon>
        <taxon>Eutheria</taxon>
        <taxon>Laurasiatheria</taxon>
        <taxon>Artiodactyla</taxon>
        <taxon>Ruminantia</taxon>
        <taxon>Pecora</taxon>
        <taxon>Cervidae</taxon>
        <taxon>Odocoileinae</taxon>
        <taxon>Rangifer</taxon>
    </lineage>
</organism>
<evidence type="ECO:0000313" key="2">
    <source>
        <dbReference type="Proteomes" id="UP001162501"/>
    </source>
</evidence>
<accession>A0ACB0EUL1</accession>
<dbReference type="Proteomes" id="UP001162501">
    <property type="component" value="Chromosome 27"/>
</dbReference>
<proteinExistence type="predicted"/>
<dbReference type="EMBL" id="OX596111">
    <property type="protein sequence ID" value="CAI9704124.1"/>
    <property type="molecule type" value="Genomic_DNA"/>
</dbReference>
<sequence length="183" mass="19679">MAAAARPAPRGLARRLHCGPGSNRLSRLDVSAPPPRPRVPPPPRAGLRPLPPLPAAPGSRTLRPGSVVIVTSQRDGPGWNLLLLRDVKSRAGGSSAAGLRGRRERWCEGGGYRPGGGGGCDRPRPSAAKRRAALQVSAGSRWEPVVPWRTPLTLLWFRFGGGQQAEDASCLRKRFRFLCFQVC</sequence>